<dbReference type="Pfam" id="PF00304">
    <property type="entry name" value="Gamma-thionin"/>
    <property type="match status" value="1"/>
</dbReference>
<name>A0A835BMI7_9POAL</name>
<protein>
    <recommendedName>
        <fullName evidence="2">Knottins-like domain-containing protein</fullName>
    </recommendedName>
</protein>
<dbReference type="EMBL" id="JACEFO010001783">
    <property type="protein sequence ID" value="KAF8702743.1"/>
    <property type="molecule type" value="Genomic_DNA"/>
</dbReference>
<dbReference type="GO" id="GO:0006952">
    <property type="term" value="P:defense response"/>
    <property type="evidence" value="ECO:0007669"/>
    <property type="project" value="InterPro"/>
</dbReference>
<feature type="domain" description="Knottins-like" evidence="2">
    <location>
        <begin position="190"/>
        <end position="226"/>
    </location>
</feature>
<organism evidence="3 4">
    <name type="scientific">Digitaria exilis</name>
    <dbReference type="NCBI Taxonomy" id="1010633"/>
    <lineage>
        <taxon>Eukaryota</taxon>
        <taxon>Viridiplantae</taxon>
        <taxon>Streptophyta</taxon>
        <taxon>Embryophyta</taxon>
        <taxon>Tracheophyta</taxon>
        <taxon>Spermatophyta</taxon>
        <taxon>Magnoliopsida</taxon>
        <taxon>Liliopsida</taxon>
        <taxon>Poales</taxon>
        <taxon>Poaceae</taxon>
        <taxon>PACMAD clade</taxon>
        <taxon>Panicoideae</taxon>
        <taxon>Panicodae</taxon>
        <taxon>Paniceae</taxon>
        <taxon>Anthephorinae</taxon>
        <taxon>Digitaria</taxon>
    </lineage>
</organism>
<dbReference type="InterPro" id="IPR003614">
    <property type="entry name" value="Knottins"/>
</dbReference>
<reference evidence="3" key="1">
    <citation type="submission" date="2020-07" db="EMBL/GenBank/DDBJ databases">
        <title>Genome sequence and genetic diversity analysis of an under-domesticated orphan crop, white fonio (Digitaria exilis).</title>
        <authorList>
            <person name="Bennetzen J.L."/>
            <person name="Chen S."/>
            <person name="Ma X."/>
            <person name="Wang X."/>
            <person name="Yssel A.E.J."/>
            <person name="Chaluvadi S.R."/>
            <person name="Johnson M."/>
            <person name="Gangashetty P."/>
            <person name="Hamidou F."/>
            <person name="Sanogo M.D."/>
            <person name="Zwaenepoel A."/>
            <person name="Wallace J."/>
            <person name="Van De Peer Y."/>
            <person name="Van Deynze A."/>
        </authorList>
    </citation>
    <scope>NUCLEOTIDE SEQUENCE</scope>
    <source>
        <tissue evidence="3">Leaves</tissue>
    </source>
</reference>
<evidence type="ECO:0000313" key="3">
    <source>
        <dbReference type="EMBL" id="KAF8702743.1"/>
    </source>
</evidence>
<proteinExistence type="predicted"/>
<evidence type="ECO:0000313" key="4">
    <source>
        <dbReference type="Proteomes" id="UP000636709"/>
    </source>
</evidence>
<dbReference type="Gene3D" id="3.30.30.10">
    <property type="entry name" value="Knottin, scorpion toxin-like"/>
    <property type="match status" value="1"/>
</dbReference>
<keyword evidence="1" id="KW-1015">Disulfide bond</keyword>
<dbReference type="InterPro" id="IPR036574">
    <property type="entry name" value="Scorpion_toxin-like_sf"/>
</dbReference>
<evidence type="ECO:0000256" key="1">
    <source>
        <dbReference type="ARBA" id="ARBA00023157"/>
    </source>
</evidence>
<dbReference type="Proteomes" id="UP000636709">
    <property type="component" value="Unassembled WGS sequence"/>
</dbReference>
<dbReference type="PROSITE" id="PS00940">
    <property type="entry name" value="GAMMA_THIONIN"/>
    <property type="match status" value="1"/>
</dbReference>
<accession>A0A835BMI7</accession>
<keyword evidence="4" id="KW-1185">Reference proteome</keyword>
<sequence length="411" mass="45402">MSPPNLPGCIRHCTSAQAQAPRQRLKDGAPVDILFSPVSGQPVVSVHAPSGQYWGRSNVYDYRAPRRPRRVAGAEMLHLIQPVSHRPVLVQSCSTQIEHASIYMADHVCPLVSLKTMSACPFQQHNILHDPYGPASGSVSEMASPSSRRMVASALFVVLLLLILVDRQHSPPVSDYAMAQMGPTRLAEARHCVSQSHKFVGSCMSFRNCEGVCKTEGFPWGECRATARGSASRPARGLASFLCYCVAFVSPTVVVSPRHHRRSCVSSVSSSDLLLGIVIVTRPPCLSALRVPASYCSRTSRNMHLLIRHARDLVPASAATRRREIERMPSLISARGESNPSKLSYNYKRRKKEAWEMHYSDIARSSSMCLCCPVRQMQWCTAQAGGWMRSPVGPRVRWAAPATRRAGCRWE</sequence>
<evidence type="ECO:0000259" key="2">
    <source>
        <dbReference type="Pfam" id="PF00304"/>
    </source>
</evidence>
<dbReference type="SUPFAM" id="SSF57095">
    <property type="entry name" value="Scorpion toxin-like"/>
    <property type="match status" value="1"/>
</dbReference>
<comment type="caution">
    <text evidence="3">The sequence shown here is derived from an EMBL/GenBank/DDBJ whole genome shotgun (WGS) entry which is preliminary data.</text>
</comment>
<gene>
    <name evidence="3" type="ORF">HU200_032571</name>
</gene>
<dbReference type="AlphaFoldDB" id="A0A835BMI7"/>
<dbReference type="InterPro" id="IPR008176">
    <property type="entry name" value="Defensin_plant"/>
</dbReference>